<dbReference type="PRINTS" id="PR00463">
    <property type="entry name" value="EP450I"/>
</dbReference>
<keyword evidence="5" id="KW-1185">Reference proteome</keyword>
<dbReference type="InterPro" id="IPR001128">
    <property type="entry name" value="Cyt_P450"/>
</dbReference>
<feature type="binding site" description="axial binding residue" evidence="2">
    <location>
        <position position="486"/>
    </location>
    <ligand>
        <name>heme</name>
        <dbReference type="ChEBI" id="CHEBI:30413"/>
    </ligand>
    <ligandPart>
        <name>Fe</name>
        <dbReference type="ChEBI" id="CHEBI:18248"/>
    </ligandPart>
</feature>
<dbReference type="PRINTS" id="PR00385">
    <property type="entry name" value="P450"/>
</dbReference>
<dbReference type="OrthoDB" id="1470350at2759"/>
<evidence type="ECO:0000256" key="3">
    <source>
        <dbReference type="SAM" id="Phobius"/>
    </source>
</evidence>
<evidence type="ECO:0000256" key="2">
    <source>
        <dbReference type="PIRSR" id="PIRSR602401-1"/>
    </source>
</evidence>
<organism evidence="4 5">
    <name type="scientific">Phialocephala subalpina</name>
    <dbReference type="NCBI Taxonomy" id="576137"/>
    <lineage>
        <taxon>Eukaryota</taxon>
        <taxon>Fungi</taxon>
        <taxon>Dikarya</taxon>
        <taxon>Ascomycota</taxon>
        <taxon>Pezizomycotina</taxon>
        <taxon>Leotiomycetes</taxon>
        <taxon>Helotiales</taxon>
        <taxon>Mollisiaceae</taxon>
        <taxon>Phialocephala</taxon>
        <taxon>Phialocephala fortinii species complex</taxon>
    </lineage>
</organism>
<sequence length="542" mass="60795">MGASRTYQTFAVTTVIVGLVVYQAPQILPERFSRAVILFLVYDIALAILFTVFIYPFFFDPLRKLPGPKTYNIFWGNGTVQFSKPPGQEILNWIQDSPDPDDGLFRFRGFFNRSILIPTSVDTLKSVLSDNAYDFIKPAPVVKFLRKILGDGLILVEGDVHKFQRKNVLPAFQLKSLKELYPVFWGKARGLIEGIEADIDHLSGEKTDPVIEFGEWATRVTLDIIGLAGMGRDFNAVKNADDELVQSYNQLLDPTLEKVLYFASNIVGPMDIVQQLPWDQNALFARICDNLKQYCLKTVRERREDIKRSGKPGTDILSLLIESNNFNDEELVDQMLTFLAAGHETTSSAMTWAVWLLATHPHWQTQLREEVRDALPSIHTGEMPSVSDIEALPILNAICNETLRLYPTVPITIRQSICDTHIGNTAVPAFTRVLLVPWAINRSRHLWGEDAEKFLPERWLQPGTANTGGATSNYAQITFLHGPRSCIGMGFAKAEFKCLLAAVAGSFDLKMADPSEKVWPAGVITTKPVHGMNLKIKKVEGW</sequence>
<dbReference type="Gene3D" id="1.10.630.10">
    <property type="entry name" value="Cytochrome P450"/>
    <property type="match status" value="1"/>
</dbReference>
<dbReference type="SUPFAM" id="SSF48264">
    <property type="entry name" value="Cytochrome P450"/>
    <property type="match status" value="1"/>
</dbReference>
<feature type="transmembrane region" description="Helical" evidence="3">
    <location>
        <begin position="36"/>
        <end position="58"/>
    </location>
</feature>
<dbReference type="GO" id="GO:0004497">
    <property type="term" value="F:monooxygenase activity"/>
    <property type="evidence" value="ECO:0007669"/>
    <property type="project" value="UniProtKB-KW"/>
</dbReference>
<comment type="cofactor">
    <cofactor evidence="2">
        <name>heme</name>
        <dbReference type="ChEBI" id="CHEBI:30413"/>
    </cofactor>
</comment>
<reference evidence="4 5" key="1">
    <citation type="submission" date="2016-03" db="EMBL/GenBank/DDBJ databases">
        <authorList>
            <person name="Ploux O."/>
        </authorList>
    </citation>
    <scope>NUCLEOTIDE SEQUENCE [LARGE SCALE GENOMIC DNA]</scope>
    <source>
        <strain evidence="4 5">UAMH 11012</strain>
    </source>
</reference>
<keyword evidence="3" id="KW-0472">Membrane</keyword>
<dbReference type="InterPro" id="IPR036396">
    <property type="entry name" value="Cyt_P450_sf"/>
</dbReference>
<keyword evidence="2" id="KW-0349">Heme</keyword>
<keyword evidence="2" id="KW-0479">Metal-binding</keyword>
<dbReference type="EMBL" id="FJOG01000041">
    <property type="protein sequence ID" value="CZR67004.1"/>
    <property type="molecule type" value="Genomic_DNA"/>
</dbReference>
<dbReference type="InterPro" id="IPR050121">
    <property type="entry name" value="Cytochrome_P450_monoxygenase"/>
</dbReference>
<keyword evidence="3" id="KW-0812">Transmembrane</keyword>
<dbReference type="STRING" id="576137.A0A1L7XPP4"/>
<dbReference type="PANTHER" id="PTHR24305:SF166">
    <property type="entry name" value="CYTOCHROME P450 12A4, MITOCHONDRIAL-RELATED"/>
    <property type="match status" value="1"/>
</dbReference>
<keyword evidence="3" id="KW-1133">Transmembrane helix</keyword>
<dbReference type="GO" id="GO:0005506">
    <property type="term" value="F:iron ion binding"/>
    <property type="evidence" value="ECO:0007669"/>
    <property type="project" value="InterPro"/>
</dbReference>
<keyword evidence="4" id="KW-0560">Oxidoreductase</keyword>
<evidence type="ECO:0000256" key="1">
    <source>
        <dbReference type="ARBA" id="ARBA00010617"/>
    </source>
</evidence>
<name>A0A1L7XPP4_9HELO</name>
<dbReference type="Proteomes" id="UP000184330">
    <property type="component" value="Unassembled WGS sequence"/>
</dbReference>
<keyword evidence="4" id="KW-0503">Monooxygenase</keyword>
<keyword evidence="2" id="KW-0408">Iron</keyword>
<dbReference type="InterPro" id="IPR002401">
    <property type="entry name" value="Cyt_P450_E_grp-I"/>
</dbReference>
<dbReference type="AlphaFoldDB" id="A0A1L7XPP4"/>
<evidence type="ECO:0000313" key="5">
    <source>
        <dbReference type="Proteomes" id="UP000184330"/>
    </source>
</evidence>
<dbReference type="FunFam" id="1.10.630.10:FF:000051">
    <property type="entry name" value="Cytochrome P450 monooxygenase (Fum15)"/>
    <property type="match status" value="1"/>
</dbReference>
<dbReference type="GO" id="GO:0020037">
    <property type="term" value="F:heme binding"/>
    <property type="evidence" value="ECO:0007669"/>
    <property type="project" value="InterPro"/>
</dbReference>
<gene>
    <name evidence="4" type="ORF">PAC_16903</name>
</gene>
<protein>
    <submittedName>
        <fullName evidence="4">Related to isotrichodermin C-15 hydroxylase (Cytochrome P-450 monooxygenase CYP65A1)</fullName>
    </submittedName>
</protein>
<dbReference type="CDD" id="cd11069">
    <property type="entry name" value="CYP_FUM15-like"/>
    <property type="match status" value="1"/>
</dbReference>
<proteinExistence type="inferred from homology"/>
<dbReference type="GO" id="GO:0016705">
    <property type="term" value="F:oxidoreductase activity, acting on paired donors, with incorporation or reduction of molecular oxygen"/>
    <property type="evidence" value="ECO:0007669"/>
    <property type="project" value="InterPro"/>
</dbReference>
<feature type="transmembrane region" description="Helical" evidence="3">
    <location>
        <begin position="6"/>
        <end position="24"/>
    </location>
</feature>
<comment type="similarity">
    <text evidence="1">Belongs to the cytochrome P450 family.</text>
</comment>
<dbReference type="Pfam" id="PF00067">
    <property type="entry name" value="p450"/>
    <property type="match status" value="1"/>
</dbReference>
<evidence type="ECO:0000313" key="4">
    <source>
        <dbReference type="EMBL" id="CZR67004.1"/>
    </source>
</evidence>
<dbReference type="PANTHER" id="PTHR24305">
    <property type="entry name" value="CYTOCHROME P450"/>
    <property type="match status" value="1"/>
</dbReference>
<accession>A0A1L7XPP4</accession>